<sequence>MRKLANLAPGIALVVAFGLMLGATPANAAGNVGVLEVSDDGVTFARSYPGVVFDNIARMSPGDSQSETIYVRNTGTVSGYLRISLRDVQYSDQHYGDALTVTTSTPSSTGNARAISSANPCQVTHEGTVVAPGEVVPVVATLALGNLNGSDGQGSTASLALRFSLSDSTPGTLPPTNCGNAGTTVPATPPGPGSPGSPVVTDSTGASGSTGSSDSSFGEEFVPVQNPDSSPSASTIPGEETSAGLLPALPSAFSLDPNTWRLYQEYLVLILFLAASIGAGISWLAGRRSRKEAADG</sequence>
<evidence type="ECO:0000256" key="3">
    <source>
        <dbReference type="SAM" id="SignalP"/>
    </source>
</evidence>
<feature type="chain" id="PRO_5047480890" evidence="3">
    <location>
        <begin position="29"/>
        <end position="296"/>
    </location>
</feature>
<keyword evidence="3" id="KW-0732">Signal</keyword>
<dbReference type="Proteomes" id="UP001500943">
    <property type="component" value="Unassembled WGS sequence"/>
</dbReference>
<accession>A0ABP4G204</accession>
<feature type="compositionally biased region" description="Polar residues" evidence="1">
    <location>
        <begin position="226"/>
        <end position="235"/>
    </location>
</feature>
<gene>
    <name evidence="4" type="ORF">GCM10009655_02780</name>
</gene>
<feature type="compositionally biased region" description="Polar residues" evidence="1">
    <location>
        <begin position="168"/>
        <end position="180"/>
    </location>
</feature>
<evidence type="ECO:0000313" key="5">
    <source>
        <dbReference type="Proteomes" id="UP001500943"/>
    </source>
</evidence>
<evidence type="ECO:0000256" key="1">
    <source>
        <dbReference type="SAM" id="MobiDB-lite"/>
    </source>
</evidence>
<keyword evidence="5" id="KW-1185">Reference proteome</keyword>
<organism evidence="4 5">
    <name type="scientific">Rhodoglobus aureus</name>
    <dbReference type="NCBI Taxonomy" id="191497"/>
    <lineage>
        <taxon>Bacteria</taxon>
        <taxon>Bacillati</taxon>
        <taxon>Actinomycetota</taxon>
        <taxon>Actinomycetes</taxon>
        <taxon>Micrococcales</taxon>
        <taxon>Microbacteriaceae</taxon>
        <taxon>Rhodoglobus</taxon>
    </lineage>
</organism>
<keyword evidence="2" id="KW-1133">Transmembrane helix</keyword>
<dbReference type="RefSeq" id="WP_343922530.1">
    <property type="nucleotide sequence ID" value="NZ_BAAAKW010000008.1"/>
</dbReference>
<evidence type="ECO:0000256" key="2">
    <source>
        <dbReference type="SAM" id="Phobius"/>
    </source>
</evidence>
<reference evidence="5" key="1">
    <citation type="journal article" date="2019" name="Int. J. Syst. Evol. Microbiol.">
        <title>The Global Catalogue of Microorganisms (GCM) 10K type strain sequencing project: providing services to taxonomists for standard genome sequencing and annotation.</title>
        <authorList>
            <consortium name="The Broad Institute Genomics Platform"/>
            <consortium name="The Broad Institute Genome Sequencing Center for Infectious Disease"/>
            <person name="Wu L."/>
            <person name="Ma J."/>
        </authorList>
    </citation>
    <scope>NUCLEOTIDE SEQUENCE [LARGE SCALE GENOMIC DNA]</scope>
    <source>
        <strain evidence="5">JCM 12762</strain>
    </source>
</reference>
<keyword evidence="2" id="KW-0812">Transmembrane</keyword>
<feature type="signal peptide" evidence="3">
    <location>
        <begin position="1"/>
        <end position="28"/>
    </location>
</feature>
<name>A0ABP4G204_9MICO</name>
<evidence type="ECO:0000313" key="4">
    <source>
        <dbReference type="EMBL" id="GAA1207124.1"/>
    </source>
</evidence>
<protein>
    <submittedName>
        <fullName evidence="4">Uncharacterized protein</fullName>
    </submittedName>
</protein>
<proteinExistence type="predicted"/>
<keyword evidence="2" id="KW-0472">Membrane</keyword>
<feature type="region of interest" description="Disordered" evidence="1">
    <location>
        <begin position="168"/>
        <end position="241"/>
    </location>
</feature>
<feature type="transmembrane region" description="Helical" evidence="2">
    <location>
        <begin position="266"/>
        <end position="286"/>
    </location>
</feature>
<feature type="compositionally biased region" description="Low complexity" evidence="1">
    <location>
        <begin position="196"/>
        <end position="216"/>
    </location>
</feature>
<dbReference type="EMBL" id="BAAAKW010000008">
    <property type="protein sequence ID" value="GAA1207124.1"/>
    <property type="molecule type" value="Genomic_DNA"/>
</dbReference>
<comment type="caution">
    <text evidence="4">The sequence shown here is derived from an EMBL/GenBank/DDBJ whole genome shotgun (WGS) entry which is preliminary data.</text>
</comment>